<dbReference type="AlphaFoldDB" id="A0A2H1VXC9"/>
<name>A0A2H1VXC9_SPOFR</name>
<reference evidence="1" key="1">
    <citation type="submission" date="2016-07" db="EMBL/GenBank/DDBJ databases">
        <authorList>
            <person name="Bretaudeau A."/>
        </authorList>
    </citation>
    <scope>NUCLEOTIDE SEQUENCE</scope>
    <source>
        <strain evidence="1">Rice</strain>
        <tissue evidence="1">Whole body</tissue>
    </source>
</reference>
<dbReference type="EMBL" id="ODYU01005025">
    <property type="protein sequence ID" value="SOQ45501.1"/>
    <property type="molecule type" value="Genomic_DNA"/>
</dbReference>
<sequence length="283" mass="30757">MQGIPPSYAPPCPTGGLCNDGRNLPKLLCPLPNKFLDTSNPPQLRMGAMSSHCTFGAVTGRPAAAQRVAGPIPARSTVVSVMKRCIVKVENYRPANEHTDHLMVPMQLAPPMDTCNIKGVMKTRIQLELQVLIGEIKITSEHTVRTLMMEGYGPPLCEVDKSVFGHQPAYCQDGEAKMWPKMEHRDLERECARLQYGVKAPQCAVRSHSRTIRPHLDSYSPCIHVPGGARGAAAARRGGALTSGQVYECICTVTPPRVPRALSAITMRARSTAILEIAKSGQL</sequence>
<protein>
    <submittedName>
        <fullName evidence="1">SFRICE_021551</fullName>
    </submittedName>
</protein>
<accession>A0A2H1VXC9</accession>
<proteinExistence type="predicted"/>
<gene>
    <name evidence="1" type="ORF">SFRICE_021551</name>
</gene>
<organism evidence="1">
    <name type="scientific">Spodoptera frugiperda</name>
    <name type="common">Fall armyworm</name>
    <dbReference type="NCBI Taxonomy" id="7108"/>
    <lineage>
        <taxon>Eukaryota</taxon>
        <taxon>Metazoa</taxon>
        <taxon>Ecdysozoa</taxon>
        <taxon>Arthropoda</taxon>
        <taxon>Hexapoda</taxon>
        <taxon>Insecta</taxon>
        <taxon>Pterygota</taxon>
        <taxon>Neoptera</taxon>
        <taxon>Endopterygota</taxon>
        <taxon>Lepidoptera</taxon>
        <taxon>Glossata</taxon>
        <taxon>Ditrysia</taxon>
        <taxon>Noctuoidea</taxon>
        <taxon>Noctuidae</taxon>
        <taxon>Amphipyrinae</taxon>
        <taxon>Spodoptera</taxon>
    </lineage>
</organism>
<evidence type="ECO:0000313" key="1">
    <source>
        <dbReference type="EMBL" id="SOQ45501.1"/>
    </source>
</evidence>